<feature type="region of interest" description="Disordered" evidence="2">
    <location>
        <begin position="1"/>
        <end position="28"/>
    </location>
</feature>
<accession>A0A8J5WIT5</accession>
<proteinExistence type="predicted"/>
<dbReference type="OrthoDB" id="691496at2759"/>
<dbReference type="AlphaFoldDB" id="A0A8J5WIT5"/>
<evidence type="ECO:0000256" key="2">
    <source>
        <dbReference type="SAM" id="MobiDB-lite"/>
    </source>
</evidence>
<reference evidence="3" key="2">
    <citation type="submission" date="2021-02" db="EMBL/GenBank/DDBJ databases">
        <authorList>
            <person name="Kimball J.A."/>
            <person name="Haas M.W."/>
            <person name="Macchietto M."/>
            <person name="Kono T."/>
            <person name="Duquette J."/>
            <person name="Shao M."/>
        </authorList>
    </citation>
    <scope>NUCLEOTIDE SEQUENCE</scope>
    <source>
        <tissue evidence="3">Fresh leaf tissue</tissue>
    </source>
</reference>
<feature type="compositionally biased region" description="Basic and acidic residues" evidence="2">
    <location>
        <begin position="11"/>
        <end position="25"/>
    </location>
</feature>
<comment type="caution">
    <text evidence="3">The sequence shown here is derived from an EMBL/GenBank/DDBJ whole genome shotgun (WGS) entry which is preliminary data.</text>
</comment>
<name>A0A8J5WIT5_ZIZPA</name>
<keyword evidence="1" id="KW-0175">Coiled coil</keyword>
<dbReference type="EMBL" id="JAAALK010000081">
    <property type="protein sequence ID" value="KAG8089421.1"/>
    <property type="molecule type" value="Genomic_DNA"/>
</dbReference>
<protein>
    <submittedName>
        <fullName evidence="3">Uncharacterized protein</fullName>
    </submittedName>
</protein>
<evidence type="ECO:0000313" key="4">
    <source>
        <dbReference type="Proteomes" id="UP000729402"/>
    </source>
</evidence>
<sequence>MPRGKTTIHPKANDVEGTSRHESKRVSNGILDEVQEVSMLCNDPAYVVIDDIDDTAEPKVCPSMQETTNMMQSCLDLPESSVDNGVLDREAILHKKLAQAENKLKRMISENRQLDIIIIMNDIIAGLRKNMDDLDPVHLEELQCMIAMSRKGIRNRIKELRSEGTEASSLPLAQLVAQPMAQPVAQPASQVGSVKPEIIEDEDSPMLLLEIYCNLS</sequence>
<evidence type="ECO:0000313" key="3">
    <source>
        <dbReference type="EMBL" id="KAG8089421.1"/>
    </source>
</evidence>
<keyword evidence="4" id="KW-1185">Reference proteome</keyword>
<gene>
    <name evidence="3" type="ORF">GUJ93_ZPchr0011g27602</name>
</gene>
<evidence type="ECO:0000256" key="1">
    <source>
        <dbReference type="SAM" id="Coils"/>
    </source>
</evidence>
<reference evidence="3" key="1">
    <citation type="journal article" date="2021" name="bioRxiv">
        <title>Whole Genome Assembly and Annotation of Northern Wild Rice, Zizania palustris L., Supports a Whole Genome Duplication in the Zizania Genus.</title>
        <authorList>
            <person name="Haas M."/>
            <person name="Kono T."/>
            <person name="Macchietto M."/>
            <person name="Millas R."/>
            <person name="McGilp L."/>
            <person name="Shao M."/>
            <person name="Duquette J."/>
            <person name="Hirsch C.N."/>
            <person name="Kimball J."/>
        </authorList>
    </citation>
    <scope>NUCLEOTIDE SEQUENCE</scope>
    <source>
        <tissue evidence="3">Fresh leaf tissue</tissue>
    </source>
</reference>
<organism evidence="3 4">
    <name type="scientific">Zizania palustris</name>
    <name type="common">Northern wild rice</name>
    <dbReference type="NCBI Taxonomy" id="103762"/>
    <lineage>
        <taxon>Eukaryota</taxon>
        <taxon>Viridiplantae</taxon>
        <taxon>Streptophyta</taxon>
        <taxon>Embryophyta</taxon>
        <taxon>Tracheophyta</taxon>
        <taxon>Spermatophyta</taxon>
        <taxon>Magnoliopsida</taxon>
        <taxon>Liliopsida</taxon>
        <taxon>Poales</taxon>
        <taxon>Poaceae</taxon>
        <taxon>BOP clade</taxon>
        <taxon>Oryzoideae</taxon>
        <taxon>Oryzeae</taxon>
        <taxon>Zizaniinae</taxon>
        <taxon>Zizania</taxon>
    </lineage>
</organism>
<dbReference type="Proteomes" id="UP000729402">
    <property type="component" value="Unassembled WGS sequence"/>
</dbReference>
<feature type="coiled-coil region" evidence="1">
    <location>
        <begin position="90"/>
        <end position="117"/>
    </location>
</feature>